<dbReference type="AlphaFoldDB" id="A0A507F172"/>
<evidence type="ECO:0000313" key="10">
    <source>
        <dbReference type="Proteomes" id="UP000320333"/>
    </source>
</evidence>
<dbReference type="EMBL" id="QEAP01000319">
    <property type="protein sequence ID" value="TPX69357.1"/>
    <property type="molecule type" value="Genomic_DNA"/>
</dbReference>
<dbReference type="InterPro" id="IPR000542">
    <property type="entry name" value="Carn_acyl_trans"/>
</dbReference>
<dbReference type="GO" id="GO:0016887">
    <property type="term" value="F:ATP hydrolysis activity"/>
    <property type="evidence" value="ECO:0007669"/>
    <property type="project" value="InterPro"/>
</dbReference>
<evidence type="ECO:0000259" key="7">
    <source>
        <dbReference type="Pfam" id="PF00755"/>
    </source>
</evidence>
<dbReference type="InterPro" id="IPR023213">
    <property type="entry name" value="CAT-like_dom_sf"/>
</dbReference>
<keyword evidence="10" id="KW-1185">Reference proteome</keyword>
<dbReference type="GO" id="GO:0005524">
    <property type="term" value="F:ATP binding"/>
    <property type="evidence" value="ECO:0007669"/>
    <property type="project" value="InterPro"/>
</dbReference>
<feature type="active site" description="Proton acceptor" evidence="4">
    <location>
        <position position="790"/>
    </location>
</feature>
<dbReference type="InterPro" id="IPR032705">
    <property type="entry name" value="ORC4_C"/>
</dbReference>
<dbReference type="InterPro" id="IPR039551">
    <property type="entry name" value="Cho/carn_acyl_trans"/>
</dbReference>
<dbReference type="InterPro" id="IPR042231">
    <property type="entry name" value="Cho/carn_acyl_trans_2"/>
</dbReference>
<evidence type="ECO:0000256" key="3">
    <source>
        <dbReference type="ARBA" id="ARBA00023315"/>
    </source>
</evidence>
<keyword evidence="3" id="KW-0012">Acyltransferase</keyword>
<feature type="compositionally biased region" description="Basic residues" evidence="5">
    <location>
        <begin position="1"/>
        <end position="10"/>
    </location>
</feature>
<evidence type="ECO:0008006" key="11">
    <source>
        <dbReference type="Google" id="ProtNLM"/>
    </source>
</evidence>
<accession>A0A507F172</accession>
<feature type="compositionally biased region" description="Polar residues" evidence="5">
    <location>
        <begin position="11"/>
        <end position="31"/>
    </location>
</feature>
<dbReference type="PANTHER" id="PTHR22589">
    <property type="entry name" value="CARNITINE O-ACYLTRANSFERASE"/>
    <property type="match status" value="1"/>
</dbReference>
<feature type="domain" description="ATPase AAA-type core" evidence="6">
    <location>
        <begin position="88"/>
        <end position="236"/>
    </location>
</feature>
<reference evidence="9 10" key="1">
    <citation type="journal article" date="2019" name="Sci. Rep.">
        <title>Comparative genomics of chytrid fungi reveal insights into the obligate biotrophic and pathogenic lifestyle of Synchytrium endobioticum.</title>
        <authorList>
            <person name="van de Vossenberg B.T.L.H."/>
            <person name="Warris S."/>
            <person name="Nguyen H.D.T."/>
            <person name="van Gent-Pelzer M.P.E."/>
            <person name="Joly D.L."/>
            <person name="van de Geest H.C."/>
            <person name="Bonants P.J.M."/>
            <person name="Smith D.S."/>
            <person name="Levesque C.A."/>
            <person name="van der Lee T.A.J."/>
        </authorList>
    </citation>
    <scope>NUCLEOTIDE SEQUENCE [LARGE SCALE GENOMIC DNA]</scope>
    <source>
        <strain evidence="9 10">CBS 675.73</strain>
    </source>
</reference>
<comment type="similarity">
    <text evidence="1">Belongs to the carnitine/choline acetyltransferase family.</text>
</comment>
<evidence type="ECO:0000256" key="2">
    <source>
        <dbReference type="ARBA" id="ARBA00022679"/>
    </source>
</evidence>
<dbReference type="InterPro" id="IPR027417">
    <property type="entry name" value="P-loop_NTPase"/>
</dbReference>
<protein>
    <recommendedName>
        <fullName evidence="11">Origin recognition complex subunit 4</fullName>
    </recommendedName>
</protein>
<dbReference type="Gene3D" id="3.40.50.300">
    <property type="entry name" value="P-loop containing nucleotide triphosphate hydrolases"/>
    <property type="match status" value="1"/>
</dbReference>
<evidence type="ECO:0000256" key="5">
    <source>
        <dbReference type="SAM" id="MobiDB-lite"/>
    </source>
</evidence>
<dbReference type="SUPFAM" id="SSF52777">
    <property type="entry name" value="CoA-dependent acyltransferases"/>
    <property type="match status" value="2"/>
</dbReference>
<dbReference type="Gene3D" id="3.30.559.10">
    <property type="entry name" value="Chloramphenicol acetyltransferase-like domain"/>
    <property type="match status" value="1"/>
</dbReference>
<evidence type="ECO:0000256" key="4">
    <source>
        <dbReference type="PIRSR" id="PIRSR600542-1"/>
    </source>
</evidence>
<dbReference type="PANTHER" id="PTHR22589:SF107">
    <property type="entry name" value="CHOLINE_CARNITINE ACYLTRANSFERASE DOMAIN-CONTAINING PROTEIN"/>
    <property type="match status" value="1"/>
</dbReference>
<evidence type="ECO:0000256" key="1">
    <source>
        <dbReference type="ARBA" id="ARBA00005232"/>
    </source>
</evidence>
<dbReference type="Pfam" id="PF14629">
    <property type="entry name" value="ORC4_C"/>
    <property type="match status" value="1"/>
</dbReference>
<evidence type="ECO:0000259" key="8">
    <source>
        <dbReference type="Pfam" id="PF14629"/>
    </source>
</evidence>
<name>A0A507F172_9FUNG</name>
<gene>
    <name evidence="9" type="ORF">CcCBS67573_g06884</name>
</gene>
<dbReference type="Gene3D" id="3.30.559.70">
    <property type="entry name" value="Choline/Carnitine o-acyltransferase, domain 2"/>
    <property type="match status" value="1"/>
</dbReference>
<dbReference type="PROSITE" id="PS00440">
    <property type="entry name" value="ACYLTRANSF_C_2"/>
    <property type="match status" value="1"/>
</dbReference>
<dbReference type="SUPFAM" id="SSF52540">
    <property type="entry name" value="P-loop containing nucleoside triphosphate hydrolases"/>
    <property type="match status" value="1"/>
</dbReference>
<dbReference type="GO" id="GO:0016746">
    <property type="term" value="F:acyltransferase activity"/>
    <property type="evidence" value="ECO:0007669"/>
    <property type="project" value="UniProtKB-KW"/>
</dbReference>
<evidence type="ECO:0000259" key="6">
    <source>
        <dbReference type="Pfam" id="PF00004"/>
    </source>
</evidence>
<dbReference type="Pfam" id="PF00755">
    <property type="entry name" value="Carn_acyltransf"/>
    <property type="match status" value="1"/>
</dbReference>
<dbReference type="InterPro" id="IPR003959">
    <property type="entry name" value="ATPase_AAA_core"/>
</dbReference>
<proteinExistence type="inferred from homology"/>
<comment type="caution">
    <text evidence="9">The sequence shown here is derived from an EMBL/GenBank/DDBJ whole genome shotgun (WGS) entry which is preliminary data.</text>
</comment>
<dbReference type="OrthoDB" id="240216at2759"/>
<organism evidence="9 10">
    <name type="scientific">Chytriomyces confervae</name>
    <dbReference type="NCBI Taxonomy" id="246404"/>
    <lineage>
        <taxon>Eukaryota</taxon>
        <taxon>Fungi</taxon>
        <taxon>Fungi incertae sedis</taxon>
        <taxon>Chytridiomycota</taxon>
        <taxon>Chytridiomycota incertae sedis</taxon>
        <taxon>Chytridiomycetes</taxon>
        <taxon>Chytridiales</taxon>
        <taxon>Chytriomycetaceae</taxon>
        <taxon>Chytriomyces</taxon>
    </lineage>
</organism>
<evidence type="ECO:0000313" key="9">
    <source>
        <dbReference type="EMBL" id="TPX69357.1"/>
    </source>
</evidence>
<dbReference type="Pfam" id="PF00004">
    <property type="entry name" value="AAA"/>
    <property type="match status" value="1"/>
</dbReference>
<feature type="domain" description="Origin recognition complex subunit 4 C-terminal" evidence="8">
    <location>
        <begin position="248"/>
        <end position="433"/>
    </location>
</feature>
<sequence length="1072" mass="118535">MATTPKRKRTQSTGSASKQPRQNTQPASPASISDVEVSLDCACAAIQTRLSGRTLPLPSNAVAGINAAISKLGDITGSAVLKGESNSVLLIGPRNSGKTMAIRSALAQFHNANFITVWLNGLFHTTDQLAVKEIVRQLHMETDVEGARPTTVADCLKFVIETLNSGSKENVPVVFILEEFDLFALHPKQSLLYTLFDIAQTCVNPVLVIGASQRQDCIELLEKRVKSRFSHRILFTRAPNTVEDLMELIRHAVTLSEEDGVVDAGFLATFNSKVKALLKDEFVKEFVKDVINGSADVTDIYKVLTSQLLLLTPDEPYLSVESFKVACSSQLQSPMRDLFNGTSPLEQVLLVAIKQCLYRQINTFNFEIAHEFYKDFIKSNSSKAGSLNFKKDVVFKAFESLQSLEFISLVDSVGNRCPRKHRMFKANISMGDICDLIEQSDEMSEAVKKWQTHGSILSGLRIRCVRYNSVATSNAYASVQRLPIPTLEATCARYLASCAPLLSADELARTTAAVQAFARDGGFGEVLQERLRGLDAKEKNSWLENIWLNKAYLEWREPSLINVNWWCQFADPKTGLQLTSAKDTITDFQINRAAGLISSMLDFKHIIDNRLIPQEFIKDSPLCMNQYNNIFAVTRIPGEKADTISSDYPSKATHIIVQVRNQMYRVDLFSKDGSRVSVEGIAKLLRQAEKDSLSSASQASVGILTAGHRDTNYKGYARLQSISAQNAENLESIRTSLFHVCLDNQGGDKKTAEETHHQIFHNYNGHNRWFDKAIQLIVLPSGRAGVNGEHTPTDAVIPGQLMNFIVKAEPAANPSGAVSADAVAPPKKLNWQVDSEVETLMAEAEKTAGALIADTFSVLLQTDVYGSNYIKDVAKASPDAFVQLALQLAWRRLHNEPTAIYESASIRLFKHGRTETIRSLTTDTWAFASAFDDGSVSMDDKRSLFGKAIKSQSTMARDATFGKGVDRHLLALRTLIQSPEEAKRATLFTDPAYIKSMYFKLSSSNMSPGDAFYGGFGPVVPEGYGVNYAIGKKNLKFSISHKPSCKTTDATKFRETLLRSLVDLQKLFEVEE</sequence>
<feature type="domain" description="Choline/carnitine acyltransferase" evidence="7">
    <location>
        <begin position="482"/>
        <end position="1057"/>
    </location>
</feature>
<dbReference type="Proteomes" id="UP000320333">
    <property type="component" value="Unassembled WGS sequence"/>
</dbReference>
<feature type="region of interest" description="Disordered" evidence="5">
    <location>
        <begin position="1"/>
        <end position="31"/>
    </location>
</feature>
<keyword evidence="2" id="KW-0808">Transferase</keyword>
<dbReference type="STRING" id="246404.A0A507F172"/>